<protein>
    <recommendedName>
        <fullName evidence="8">RING-type domain-containing protein</fullName>
    </recommendedName>
</protein>
<keyword evidence="4" id="KW-0833">Ubl conjugation pathway</keyword>
<keyword evidence="2" id="KW-0479">Metal-binding</keyword>
<sequence length="204" mass="24014">MHQFLAGTYLTIQVTIPYKQYSTDHGLFSIFLYLTFLDLSSNCHFTEKNHNSSTIRFIDTQQETEFPFTRSGSNNSSSTIYSSYCGHVYHRNCILKWIEKSSNCPECRQEIRSKSDFHKIYFNVNPKCDGFEASEDDPEKIVMQKRTEKLTKYIKCVTKELGHVELKFEKLKQEISKKDQEIAELRNLLNVERLCVPMRRQTLK</sequence>
<dbReference type="GO" id="GO:0061630">
    <property type="term" value="F:ubiquitin protein ligase activity"/>
    <property type="evidence" value="ECO:0007669"/>
    <property type="project" value="TreeGrafter"/>
</dbReference>
<gene>
    <name evidence="9" type="ORF">CHIRRI_LOCUS3252</name>
</gene>
<dbReference type="SUPFAM" id="SSF57850">
    <property type="entry name" value="RING/U-box"/>
    <property type="match status" value="1"/>
</dbReference>
<keyword evidence="3 6" id="KW-0863">Zinc-finger</keyword>
<name>A0A9N9RNM9_9DIPT</name>
<keyword evidence="7" id="KW-0175">Coiled coil</keyword>
<dbReference type="InterPro" id="IPR013083">
    <property type="entry name" value="Znf_RING/FYVE/PHD"/>
</dbReference>
<dbReference type="OrthoDB" id="1925699at2759"/>
<dbReference type="Pfam" id="PF12678">
    <property type="entry name" value="zf-rbx1"/>
    <property type="match status" value="1"/>
</dbReference>
<evidence type="ECO:0000256" key="5">
    <source>
        <dbReference type="ARBA" id="ARBA00022833"/>
    </source>
</evidence>
<evidence type="ECO:0000256" key="1">
    <source>
        <dbReference type="ARBA" id="ARBA00004906"/>
    </source>
</evidence>
<comment type="pathway">
    <text evidence="1">Protein modification; protein ubiquitination.</text>
</comment>
<dbReference type="AlphaFoldDB" id="A0A9N9RNM9"/>
<evidence type="ECO:0000313" key="9">
    <source>
        <dbReference type="EMBL" id="CAG9800303.1"/>
    </source>
</evidence>
<accession>A0A9N9RNM9</accession>
<dbReference type="PROSITE" id="PS50089">
    <property type="entry name" value="ZF_RING_2"/>
    <property type="match status" value="1"/>
</dbReference>
<reference evidence="9" key="1">
    <citation type="submission" date="2022-01" db="EMBL/GenBank/DDBJ databases">
        <authorList>
            <person name="King R."/>
        </authorList>
    </citation>
    <scope>NUCLEOTIDE SEQUENCE</scope>
</reference>
<dbReference type="InterPro" id="IPR001841">
    <property type="entry name" value="Znf_RING"/>
</dbReference>
<keyword evidence="10" id="KW-1185">Reference proteome</keyword>
<dbReference type="GO" id="GO:0031297">
    <property type="term" value="P:replication fork processing"/>
    <property type="evidence" value="ECO:0007669"/>
    <property type="project" value="TreeGrafter"/>
</dbReference>
<dbReference type="PANTHER" id="PTHR46569:SF1">
    <property type="entry name" value="E3 UBIQUITIN-PROTEIN LIGASE RFWD3-RELATED"/>
    <property type="match status" value="1"/>
</dbReference>
<dbReference type="PANTHER" id="PTHR46569">
    <property type="entry name" value="E3 UBIQUITIN-PROTEIN LIGASE TRAIP"/>
    <property type="match status" value="1"/>
</dbReference>
<dbReference type="GO" id="GO:0005634">
    <property type="term" value="C:nucleus"/>
    <property type="evidence" value="ECO:0007669"/>
    <property type="project" value="TreeGrafter"/>
</dbReference>
<feature type="domain" description="RING-type" evidence="8">
    <location>
        <begin position="85"/>
        <end position="108"/>
    </location>
</feature>
<proteinExistence type="predicted"/>
<dbReference type="Gene3D" id="3.30.40.10">
    <property type="entry name" value="Zinc/RING finger domain, C3HC4 (zinc finger)"/>
    <property type="match status" value="1"/>
</dbReference>
<keyword evidence="5" id="KW-0862">Zinc</keyword>
<dbReference type="Proteomes" id="UP001153620">
    <property type="component" value="Chromosome 1"/>
</dbReference>
<evidence type="ECO:0000256" key="3">
    <source>
        <dbReference type="ARBA" id="ARBA00022771"/>
    </source>
</evidence>
<dbReference type="EMBL" id="OU895877">
    <property type="protein sequence ID" value="CAG9800303.1"/>
    <property type="molecule type" value="Genomic_DNA"/>
</dbReference>
<evidence type="ECO:0000259" key="8">
    <source>
        <dbReference type="PROSITE" id="PS50089"/>
    </source>
</evidence>
<evidence type="ECO:0000256" key="4">
    <source>
        <dbReference type="ARBA" id="ARBA00022786"/>
    </source>
</evidence>
<organism evidence="9 10">
    <name type="scientific">Chironomus riparius</name>
    <dbReference type="NCBI Taxonomy" id="315576"/>
    <lineage>
        <taxon>Eukaryota</taxon>
        <taxon>Metazoa</taxon>
        <taxon>Ecdysozoa</taxon>
        <taxon>Arthropoda</taxon>
        <taxon>Hexapoda</taxon>
        <taxon>Insecta</taxon>
        <taxon>Pterygota</taxon>
        <taxon>Neoptera</taxon>
        <taxon>Endopterygota</taxon>
        <taxon>Diptera</taxon>
        <taxon>Nematocera</taxon>
        <taxon>Chironomoidea</taxon>
        <taxon>Chironomidae</taxon>
        <taxon>Chironominae</taxon>
        <taxon>Chironomus</taxon>
    </lineage>
</organism>
<evidence type="ECO:0000256" key="2">
    <source>
        <dbReference type="ARBA" id="ARBA00022723"/>
    </source>
</evidence>
<dbReference type="InterPro" id="IPR024766">
    <property type="entry name" value="Znf_RING_H2"/>
</dbReference>
<evidence type="ECO:0000313" key="10">
    <source>
        <dbReference type="Proteomes" id="UP001153620"/>
    </source>
</evidence>
<dbReference type="GO" id="GO:0016567">
    <property type="term" value="P:protein ubiquitination"/>
    <property type="evidence" value="ECO:0007669"/>
    <property type="project" value="TreeGrafter"/>
</dbReference>
<dbReference type="GO" id="GO:0090734">
    <property type="term" value="C:site of DNA damage"/>
    <property type="evidence" value="ECO:0007669"/>
    <property type="project" value="TreeGrafter"/>
</dbReference>
<reference evidence="9" key="2">
    <citation type="submission" date="2022-10" db="EMBL/GenBank/DDBJ databases">
        <authorList>
            <consortium name="ENA_rothamsted_submissions"/>
            <consortium name="culmorum"/>
            <person name="King R."/>
        </authorList>
    </citation>
    <scope>NUCLEOTIDE SEQUENCE</scope>
</reference>
<feature type="coiled-coil region" evidence="7">
    <location>
        <begin position="154"/>
        <end position="188"/>
    </location>
</feature>
<evidence type="ECO:0000256" key="7">
    <source>
        <dbReference type="SAM" id="Coils"/>
    </source>
</evidence>
<dbReference type="InterPro" id="IPR052639">
    <property type="entry name" value="TRAIP_ubiq-protein_ligase"/>
</dbReference>
<dbReference type="GO" id="GO:0008270">
    <property type="term" value="F:zinc ion binding"/>
    <property type="evidence" value="ECO:0007669"/>
    <property type="project" value="UniProtKB-KW"/>
</dbReference>
<evidence type="ECO:0000256" key="6">
    <source>
        <dbReference type="PROSITE-ProRule" id="PRU00175"/>
    </source>
</evidence>